<organism evidence="2 3">
    <name type="scientific">Clostridium acetobutylicum (strain ATCC 824 / DSM 792 / JCM 1419 / IAM 19013 / LMG 5710 / NBRC 13948 / NRRL B-527 / VKM B-1787 / 2291 / W)</name>
    <dbReference type="NCBI Taxonomy" id="272562"/>
    <lineage>
        <taxon>Bacteria</taxon>
        <taxon>Bacillati</taxon>
        <taxon>Bacillota</taxon>
        <taxon>Clostridia</taxon>
        <taxon>Eubacteriales</taxon>
        <taxon>Clostridiaceae</taxon>
        <taxon>Clostridium</taxon>
    </lineage>
</organism>
<dbReference type="Proteomes" id="UP000000814">
    <property type="component" value="Chromosome"/>
</dbReference>
<reference evidence="2 3" key="1">
    <citation type="journal article" date="2001" name="J. Bacteriol.">
        <title>Genome sequence and comparative analysis of the solvent-producing bacterium Clostridium acetobutylicum.</title>
        <authorList>
            <person name="Nolling J."/>
            <person name="Breton G."/>
            <person name="Omelchenko M.V."/>
            <person name="Makarova K.S."/>
            <person name="Zeng Q."/>
            <person name="Gibson R."/>
            <person name="Lee H.M."/>
            <person name="Dubois J."/>
            <person name="Qiu D."/>
            <person name="Hitti J."/>
            <person name="Wolf Y.I."/>
            <person name="Tatusov R.L."/>
            <person name="Sabathe F."/>
            <person name="Doucette-Stamm L."/>
            <person name="Soucaille P."/>
            <person name="Daly M.J."/>
            <person name="Bennett G.N."/>
            <person name="Koonin E.V."/>
            <person name="Smith D.R."/>
        </authorList>
    </citation>
    <scope>NUCLEOTIDE SEQUENCE [LARGE SCALE GENOMIC DNA]</scope>
    <source>
        <strain evidence="3">ATCC 824 / DSM 792 / JCM 1419 / LMG 5710 / VKM B-1787</strain>
    </source>
</reference>
<evidence type="ECO:0000256" key="1">
    <source>
        <dbReference type="SAM" id="SignalP"/>
    </source>
</evidence>
<dbReference type="KEGG" id="cac:CA_C2461"/>
<keyword evidence="1" id="KW-0732">Signal</keyword>
<dbReference type="RefSeq" id="WP_010965756.1">
    <property type="nucleotide sequence ID" value="NC_003030.1"/>
</dbReference>
<proteinExistence type="predicted"/>
<feature type="chain" id="PRO_5004321908" description="Lipoprotein" evidence="1">
    <location>
        <begin position="29"/>
        <end position="266"/>
    </location>
</feature>
<evidence type="ECO:0000313" key="3">
    <source>
        <dbReference type="Proteomes" id="UP000000814"/>
    </source>
</evidence>
<dbReference type="PATRIC" id="fig|272562.8.peg.2657"/>
<protein>
    <recommendedName>
        <fullName evidence="4">Lipoprotein</fullName>
    </recommendedName>
</protein>
<evidence type="ECO:0008006" key="4">
    <source>
        <dbReference type="Google" id="ProtNLM"/>
    </source>
</evidence>
<dbReference type="AlphaFoldDB" id="Q97GA8"/>
<name>Q97GA8_CLOAB</name>
<dbReference type="PROSITE" id="PS51257">
    <property type="entry name" value="PROKAR_LIPOPROTEIN"/>
    <property type="match status" value="1"/>
</dbReference>
<dbReference type="OrthoDB" id="2887825at2"/>
<dbReference type="EMBL" id="AE001437">
    <property type="protein sequence ID" value="AAK80415.1"/>
    <property type="molecule type" value="Genomic_DNA"/>
</dbReference>
<sequence>MKKGKILSAILIALVAAVLGGCSVKSSAKDDKALSYLKKKYGMQFVIDGYYNSNDGKEVERSKIITHPTNNKSKPFIVERVKIGTDTKITYEDDYSCRLIEPMVDKKVKNILGNDSSNIKCASYVSAEDYQNLDDYTSKIDYDAFIKDQGNNSTINIIAVVNHGDNFDKNTEAQKVYSFMKKIVDTKLVKTHMHIEVSFYFVKSQYYNKTNPQAIAYRYNRSMMDSEWLNKNENTTKNYVDHSFTLRSEDGLSYNQDINEIMKNMH</sequence>
<dbReference type="STRING" id="272562.CA_C2461"/>
<evidence type="ECO:0000313" key="2">
    <source>
        <dbReference type="EMBL" id="AAK80415.1"/>
    </source>
</evidence>
<keyword evidence="3" id="KW-1185">Reference proteome</keyword>
<gene>
    <name evidence="2" type="ordered locus">CA_C2461</name>
</gene>
<dbReference type="HOGENOM" id="CLU_1003617_0_0_9"/>
<dbReference type="GeneID" id="44998939"/>
<feature type="signal peptide" evidence="1">
    <location>
        <begin position="1"/>
        <end position="28"/>
    </location>
</feature>
<accession>Q97GA8</accession>
<dbReference type="PIR" id="D97203">
    <property type="entry name" value="D97203"/>
</dbReference>